<sequence length="97" mass="10230">MPTHCQRIFCARIGLAVHLWTQCTNNLTIPKSTSNSANPPADSPTLTPGINSITSTVIETTSLYSSPVTPTTATTTAFAFTTTNNTISDGDTLLNCP</sequence>
<accession>A0A183TJI6</accession>
<evidence type="ECO:0000256" key="1">
    <source>
        <dbReference type="SAM" id="MobiDB-lite"/>
    </source>
</evidence>
<evidence type="ECO:0000313" key="2">
    <source>
        <dbReference type="EMBL" id="VDM03020.1"/>
    </source>
</evidence>
<keyword evidence="3" id="KW-1185">Reference proteome</keyword>
<dbReference type="WBParaSite" id="SSLN_0001726901-mRNA-1">
    <property type="protein sequence ID" value="SSLN_0001726901-mRNA-1"/>
    <property type="gene ID" value="SSLN_0001726901"/>
</dbReference>
<reference evidence="4" key="1">
    <citation type="submission" date="2016-06" db="UniProtKB">
        <authorList>
            <consortium name="WormBaseParasite"/>
        </authorList>
    </citation>
    <scope>IDENTIFICATION</scope>
</reference>
<reference evidence="2 3" key="2">
    <citation type="submission" date="2018-11" db="EMBL/GenBank/DDBJ databases">
        <authorList>
            <consortium name="Pathogen Informatics"/>
        </authorList>
    </citation>
    <scope>NUCLEOTIDE SEQUENCE [LARGE SCALE GENOMIC DNA]</scope>
    <source>
        <strain evidence="2 3">NST_G2</strain>
    </source>
</reference>
<dbReference type="EMBL" id="UYSU01041335">
    <property type="protein sequence ID" value="VDM03020.1"/>
    <property type="molecule type" value="Genomic_DNA"/>
</dbReference>
<dbReference type="OrthoDB" id="6317163at2759"/>
<dbReference type="Proteomes" id="UP000275846">
    <property type="component" value="Unassembled WGS sequence"/>
</dbReference>
<protein>
    <submittedName>
        <fullName evidence="2 4">Uncharacterized protein</fullName>
    </submittedName>
</protein>
<feature type="region of interest" description="Disordered" evidence="1">
    <location>
        <begin position="31"/>
        <end position="50"/>
    </location>
</feature>
<organism evidence="4">
    <name type="scientific">Schistocephalus solidus</name>
    <name type="common">Tapeworm</name>
    <dbReference type="NCBI Taxonomy" id="70667"/>
    <lineage>
        <taxon>Eukaryota</taxon>
        <taxon>Metazoa</taxon>
        <taxon>Spiralia</taxon>
        <taxon>Lophotrochozoa</taxon>
        <taxon>Platyhelminthes</taxon>
        <taxon>Cestoda</taxon>
        <taxon>Eucestoda</taxon>
        <taxon>Diphyllobothriidea</taxon>
        <taxon>Diphyllobothriidae</taxon>
        <taxon>Schistocephalus</taxon>
    </lineage>
</organism>
<evidence type="ECO:0000313" key="4">
    <source>
        <dbReference type="WBParaSite" id="SSLN_0001726901-mRNA-1"/>
    </source>
</evidence>
<proteinExistence type="predicted"/>
<name>A0A183TJI6_SCHSO</name>
<dbReference type="AlphaFoldDB" id="A0A183TJI6"/>
<gene>
    <name evidence="2" type="ORF">SSLN_LOCUS16634</name>
</gene>
<evidence type="ECO:0000313" key="3">
    <source>
        <dbReference type="Proteomes" id="UP000275846"/>
    </source>
</evidence>